<keyword evidence="1" id="KW-0175">Coiled coil</keyword>
<dbReference type="Pfam" id="PF01145">
    <property type="entry name" value="Band_7"/>
    <property type="match status" value="1"/>
</dbReference>
<proteinExistence type="predicted"/>
<keyword evidence="4" id="KW-1185">Reference proteome</keyword>
<accession>A0AA49A6G2</accession>
<dbReference type="EMBL" id="CP065053">
    <property type="protein sequence ID" value="QPI48121.1"/>
    <property type="molecule type" value="Genomic_DNA"/>
</dbReference>
<gene>
    <name evidence="3" type="ORF">IV454_21565</name>
</gene>
<dbReference type="InterPro" id="IPR001107">
    <property type="entry name" value="Band_7"/>
</dbReference>
<name>A0AA49A6G2_9BURK</name>
<dbReference type="RefSeq" id="WP_206087761.1">
    <property type="nucleotide sequence ID" value="NZ_CP065053.1"/>
</dbReference>
<evidence type="ECO:0000259" key="2">
    <source>
        <dbReference type="Pfam" id="PF01145"/>
    </source>
</evidence>
<dbReference type="Proteomes" id="UP000662888">
    <property type="component" value="Chromosome"/>
</dbReference>
<reference evidence="3 4" key="1">
    <citation type="submission" date="2020-11" db="EMBL/GenBank/DDBJ databases">
        <authorList>
            <person name="Sun Q."/>
        </authorList>
    </citation>
    <scope>NUCLEOTIDE SEQUENCE [LARGE SCALE GENOMIC DNA]</scope>
    <source>
        <strain evidence="3 4">P8398</strain>
    </source>
</reference>
<feature type="domain" description="Band 7" evidence="2">
    <location>
        <begin position="121"/>
        <end position="229"/>
    </location>
</feature>
<evidence type="ECO:0000256" key="1">
    <source>
        <dbReference type="SAM" id="Coils"/>
    </source>
</evidence>
<sequence>MFQMFGFGGVACPRCEHQNAGDSGYCAKCGLTLGAPRNEPVFRENRWIPGADELAVFFGVEQLSGLFVKTLRVPATTRAYILQAGKATEVPQGEYEIEGFFTRLNHLLRNQHAEILITRTAAMPVEFSFDDLLTAEHLAIGARFTVSIKIEQVSAFAQYFMTMPGAVTSSHLRELLAPSVRQLAAEFIAGQSIRDMSGNRDLRPQLDERLQGSLKLRLAQYGLAVAQVDTLALRHDKFDAHQARIGTLWLVADERHVKLEHAKQLDQLYNDEEWQRIRREEQENRLRYRRQELRQDDSIDKAELTLQNAERLESLRAREIDLYGRIVDSKNRKQALERGAGDIVNELEHELAKKGAAREDESTEWAHLRHLAQLRMRTELEVAQQAALEMRQLAQQRFSHQLLQQQIQNKITQALGIEDESRKRAELARLHQAQQAASERETAMEAEQHKARWQSLALANAAHKREAERVAEWEDQLALDRKRDLLRADMLKDTGAKADAEEVNQKIETLRRGGAQQDAIAQHEKLLRTIDADGRHARQSQQIELEAEERRHALRQQEQEAAWQQELKRLAHERETQFAQQAHEAELARIEISRVSTIGNLSDTGKVALAAGPNALALADVMKTQVHAGMTPHQLAALASVVAATYSVTPAEAARGAQERVERERALRDAEVDKDRRHQLDLLGMQNDVNKAALASQSALGTGVAQGGAQVRYDQAPRPVVRMCPNGHRAGPNDKFCAECGAAIQP</sequence>
<feature type="coiled-coil region" evidence="1">
    <location>
        <begin position="540"/>
        <end position="573"/>
    </location>
</feature>
<organism evidence="3 4">
    <name type="scientific">Massilia antarctica</name>
    <dbReference type="NCBI Taxonomy" id="2765360"/>
    <lineage>
        <taxon>Bacteria</taxon>
        <taxon>Pseudomonadati</taxon>
        <taxon>Pseudomonadota</taxon>
        <taxon>Betaproteobacteria</taxon>
        <taxon>Burkholderiales</taxon>
        <taxon>Oxalobacteraceae</taxon>
        <taxon>Telluria group</taxon>
        <taxon>Massilia</taxon>
    </lineage>
</organism>
<evidence type="ECO:0000313" key="4">
    <source>
        <dbReference type="Proteomes" id="UP000662888"/>
    </source>
</evidence>
<protein>
    <recommendedName>
        <fullName evidence="2">Band 7 domain-containing protein</fullName>
    </recommendedName>
</protein>
<evidence type="ECO:0000313" key="3">
    <source>
        <dbReference type="EMBL" id="QPI48121.1"/>
    </source>
</evidence>